<proteinExistence type="predicted"/>
<dbReference type="AlphaFoldDB" id="A0ABD6SUI6"/>
<dbReference type="Proteomes" id="UP000220502">
    <property type="component" value="Unassembled WGS sequence"/>
</dbReference>
<evidence type="ECO:0000313" key="2">
    <source>
        <dbReference type="EMBL" id="PEX46118.1"/>
    </source>
</evidence>
<protein>
    <submittedName>
        <fullName evidence="2">Uncharacterized protein</fullName>
    </submittedName>
</protein>
<keyword evidence="1" id="KW-1133">Transmembrane helix</keyword>
<comment type="caution">
    <text evidence="2">The sequence shown here is derived from an EMBL/GenBank/DDBJ whole genome shotgun (WGS) entry which is preliminary data.</text>
</comment>
<feature type="transmembrane region" description="Helical" evidence="1">
    <location>
        <begin position="6"/>
        <end position="24"/>
    </location>
</feature>
<gene>
    <name evidence="2" type="ORF">CN461_21905</name>
</gene>
<keyword evidence="1" id="KW-0812">Transmembrane</keyword>
<dbReference type="RefSeq" id="WP_098402959.1">
    <property type="nucleotide sequence ID" value="NZ_NTXF01000035.1"/>
</dbReference>
<sequence>MNEYIPVLASATTGLIALAGVWLTQRGNKKVLDQQLIRDEKKYRRDEQKEVLEMYNRVIKLDGEYMMHNDVGGPILKFNTKAYNTHFRPVIYEKYHLLDQSMLLIVAEMDERIKMCTYYGEFSDEDNISLNGSYDSLIKRMKKQIASFL</sequence>
<keyword evidence="1" id="KW-0472">Membrane</keyword>
<name>A0ABD6SUI6_BACTU</name>
<dbReference type="EMBL" id="NTXF01000035">
    <property type="protein sequence ID" value="PEX46118.1"/>
    <property type="molecule type" value="Genomic_DNA"/>
</dbReference>
<reference evidence="2 3" key="1">
    <citation type="submission" date="2017-09" db="EMBL/GenBank/DDBJ databases">
        <title>Large-scale bioinformatics analysis of Bacillus genomes uncovers conserved roles of natural products in bacterial physiology.</title>
        <authorList>
            <consortium name="Agbiome Team Llc"/>
            <person name="Bleich R.M."/>
            <person name="Kirk G.J."/>
            <person name="Santa Maria K.C."/>
            <person name="Allen S.E."/>
            <person name="Farag S."/>
            <person name="Shank E.A."/>
            <person name="Bowers A."/>
        </authorList>
    </citation>
    <scope>NUCLEOTIDE SEQUENCE [LARGE SCALE GENOMIC DNA]</scope>
    <source>
        <strain evidence="2 3">AFS007900</strain>
    </source>
</reference>
<accession>A0ABD6SUI6</accession>
<evidence type="ECO:0000313" key="3">
    <source>
        <dbReference type="Proteomes" id="UP000220502"/>
    </source>
</evidence>
<organism evidence="2 3">
    <name type="scientific">Bacillus thuringiensis</name>
    <dbReference type="NCBI Taxonomy" id="1428"/>
    <lineage>
        <taxon>Bacteria</taxon>
        <taxon>Bacillati</taxon>
        <taxon>Bacillota</taxon>
        <taxon>Bacilli</taxon>
        <taxon>Bacillales</taxon>
        <taxon>Bacillaceae</taxon>
        <taxon>Bacillus</taxon>
        <taxon>Bacillus cereus group</taxon>
    </lineage>
</organism>
<evidence type="ECO:0000256" key="1">
    <source>
        <dbReference type="SAM" id="Phobius"/>
    </source>
</evidence>